<dbReference type="Pfam" id="PF08221">
    <property type="entry name" value="HTH_9"/>
    <property type="match status" value="1"/>
</dbReference>
<feature type="domain" description="DNA-directed RNA polymerase III subunit RPC3 winged-helix" evidence="13">
    <location>
        <begin position="483"/>
        <end position="558"/>
    </location>
</feature>
<keyword evidence="15" id="KW-1185">Reference proteome</keyword>
<dbReference type="InterPro" id="IPR008806">
    <property type="entry name" value="RNA_pol_III_Rpc82_C"/>
</dbReference>
<evidence type="ECO:0000256" key="8">
    <source>
        <dbReference type="ARBA" id="ARBA00025127"/>
    </source>
</evidence>
<dbReference type="Pfam" id="PF05645">
    <property type="entry name" value="RNA_pol_Rpc82"/>
    <property type="match status" value="1"/>
</dbReference>
<keyword evidence="5 9" id="KW-0240">DNA-directed RNA polymerase</keyword>
<dbReference type="GO" id="GO:0006351">
    <property type="term" value="P:DNA-templated transcription"/>
    <property type="evidence" value="ECO:0007669"/>
    <property type="project" value="InterPro"/>
</dbReference>
<protein>
    <recommendedName>
        <fullName evidence="4 9">DNA-directed RNA polymerase III subunit RPC3</fullName>
        <shortName evidence="9">RNA polymerase III subunit C3</shortName>
    </recommendedName>
</protein>
<comment type="caution">
    <text evidence="14">The sequence shown here is derived from an EMBL/GenBank/DDBJ whole genome shotgun (WGS) entry which is preliminary data.</text>
</comment>
<dbReference type="Pfam" id="PF22536">
    <property type="entry name" value="WHD_POLR3C"/>
    <property type="match status" value="1"/>
</dbReference>
<evidence type="ECO:0000256" key="1">
    <source>
        <dbReference type="ARBA" id="ARBA00004123"/>
    </source>
</evidence>
<evidence type="ECO:0000256" key="7">
    <source>
        <dbReference type="ARBA" id="ARBA00023242"/>
    </source>
</evidence>
<gene>
    <name evidence="14" type="ORF">LECACI_7A002096</name>
</gene>
<dbReference type="PANTHER" id="PTHR12949:SF0">
    <property type="entry name" value="DNA-DIRECTED RNA POLYMERASE III SUBUNIT RPC3"/>
    <property type="match status" value="1"/>
</dbReference>
<dbReference type="InterPro" id="IPR039748">
    <property type="entry name" value="RPC3"/>
</dbReference>
<evidence type="ECO:0000256" key="4">
    <source>
        <dbReference type="ARBA" id="ARBA00016689"/>
    </source>
</evidence>
<comment type="similarity">
    <text evidence="2 9">Belongs to the RNA polymerase beta chain family.</text>
</comment>
<keyword evidence="7 9" id="KW-0539">Nucleus</keyword>
<keyword evidence="6 9" id="KW-0804">Transcription</keyword>
<name>A0AAI8YU97_9PEZI</name>
<evidence type="ECO:0000256" key="3">
    <source>
        <dbReference type="ARBA" id="ARBA00011206"/>
    </source>
</evidence>
<evidence type="ECO:0000256" key="9">
    <source>
        <dbReference type="RuleBase" id="RU367076"/>
    </source>
</evidence>
<proteinExistence type="inferred from homology"/>
<dbReference type="InterPro" id="IPR013197">
    <property type="entry name" value="RNA_pol_III_RPC82-rel_HTH"/>
</dbReference>
<evidence type="ECO:0000256" key="2">
    <source>
        <dbReference type="ARBA" id="ARBA00006835"/>
    </source>
</evidence>
<organism evidence="14 15">
    <name type="scientific">Lecanosticta acicola</name>
    <dbReference type="NCBI Taxonomy" id="111012"/>
    <lineage>
        <taxon>Eukaryota</taxon>
        <taxon>Fungi</taxon>
        <taxon>Dikarya</taxon>
        <taxon>Ascomycota</taxon>
        <taxon>Pezizomycotina</taxon>
        <taxon>Dothideomycetes</taxon>
        <taxon>Dothideomycetidae</taxon>
        <taxon>Mycosphaerellales</taxon>
        <taxon>Mycosphaerellaceae</taxon>
        <taxon>Lecanosticta</taxon>
    </lineage>
</organism>
<dbReference type="SUPFAM" id="SSF46785">
    <property type="entry name" value="Winged helix' DNA-binding domain"/>
    <property type="match status" value="1"/>
</dbReference>
<sequence>MAQRLQELCVLFVEDNCGYLCSQIFNTLADNGRLSRAQLQLRLRIPSRKLRTALAVLVQQHLLLHYTVDDDTTFYQVDWRNAYYLIRSNRIITVVRERYGEGAGKVIANVLQLGHARVGDLAQAFDLESTAKRDSGIETSGQGDCGIQTGGKSMGHIHQTHDGKITTLAQFHKTLRNLLQSGFLIKFDKQCHIPAADLQDELEETVIREQFPDRKVSGSKNQERFRSAVNRLKRKRRDENDFSDQRDCESMGIIRRSGMDSVKRTKLNGGTHANGVVHDDSSAEGNVPKLPNDMILTVNYPQCTMALRSQRLEQTAEPLLGGVTASVYGALLQALEGKVRARESYIKTEENEDKDPENDLPTATTMEVADILDPSIDLTLGILLPVEVKVTNGDGTKKTKKFDMEFADIGIKQEIESDDEDQPTHNGHGPYNDRNKRLSLIEEHLKLLNEHPNNFCRKVGGGGRGEWIVDFPELTDLLIQAEIDSTVSARFGRIHTRLVRLLRERGRLDEKQIAALALMRLKDVRSHMTELQYAGFVEAQEIPKDNSRQPNRTIYLWFHDQTRVQSILLQHIYQGMARTLQRHRTERSSYKNLIDKAEMMDAKHESLAQNERDAIQEWRDIEEKLLASVQRMDEMVALLRDFSWEDTSLVA</sequence>
<comment type="function">
    <text evidence="8 9">DNA-dependent RNA polymerase catalyzes the transcription of DNA into RNA using the four ribonucleoside triphosphates as substrates. Specific core component of RNA polymerase III which synthesizes small RNAs, such as 5S rRNA and tRNAs.</text>
</comment>
<dbReference type="InterPro" id="IPR036390">
    <property type="entry name" value="WH_DNA-bd_sf"/>
</dbReference>
<evidence type="ECO:0000256" key="10">
    <source>
        <dbReference type="SAM" id="MobiDB-lite"/>
    </source>
</evidence>
<evidence type="ECO:0000259" key="13">
    <source>
        <dbReference type="Pfam" id="PF22536"/>
    </source>
</evidence>
<dbReference type="GO" id="GO:0005666">
    <property type="term" value="C:RNA polymerase III complex"/>
    <property type="evidence" value="ECO:0007669"/>
    <property type="project" value="UniProtKB-UniRule"/>
</dbReference>
<evidence type="ECO:0000259" key="11">
    <source>
        <dbReference type="Pfam" id="PF05645"/>
    </source>
</evidence>
<dbReference type="EMBL" id="CAVMBE010000009">
    <property type="protein sequence ID" value="CAK3878181.1"/>
    <property type="molecule type" value="Genomic_DNA"/>
</dbReference>
<accession>A0AAI8YU97</accession>
<evidence type="ECO:0000256" key="6">
    <source>
        <dbReference type="ARBA" id="ARBA00023163"/>
    </source>
</evidence>
<feature type="region of interest" description="Disordered" evidence="10">
    <location>
        <begin position="269"/>
        <end position="288"/>
    </location>
</feature>
<evidence type="ECO:0000313" key="15">
    <source>
        <dbReference type="Proteomes" id="UP001296104"/>
    </source>
</evidence>
<comment type="subunit">
    <text evidence="3 9">Component of the RNA polymerase III (Pol III) complex consisting of 17 subunits.</text>
</comment>
<dbReference type="InterPro" id="IPR055207">
    <property type="entry name" value="POLR3C_WHD"/>
</dbReference>
<dbReference type="Proteomes" id="UP001296104">
    <property type="component" value="Unassembled WGS sequence"/>
</dbReference>
<dbReference type="AlphaFoldDB" id="A0AAI8YU97"/>
<dbReference type="PANTHER" id="PTHR12949">
    <property type="entry name" value="RNA POLYMERASE III DNA DIRECTED -RELATED"/>
    <property type="match status" value="1"/>
</dbReference>
<comment type="subcellular location">
    <subcellularLocation>
        <location evidence="1 9">Nucleus</location>
    </subcellularLocation>
</comment>
<evidence type="ECO:0000259" key="12">
    <source>
        <dbReference type="Pfam" id="PF08221"/>
    </source>
</evidence>
<dbReference type="InterPro" id="IPR036388">
    <property type="entry name" value="WH-like_DNA-bd_sf"/>
</dbReference>
<dbReference type="GO" id="GO:0003697">
    <property type="term" value="F:single-stranded DNA binding"/>
    <property type="evidence" value="ECO:0007669"/>
    <property type="project" value="UniProtKB-UniRule"/>
</dbReference>
<reference evidence="14" key="1">
    <citation type="submission" date="2023-11" db="EMBL/GenBank/DDBJ databases">
        <authorList>
            <person name="Alioto T."/>
            <person name="Alioto T."/>
            <person name="Gomez Garrido J."/>
        </authorList>
    </citation>
    <scope>NUCLEOTIDE SEQUENCE</scope>
</reference>
<feature type="domain" description="RNA polymerase III subunit RPC82-related helix-turn-helix" evidence="12">
    <location>
        <begin position="7"/>
        <end position="63"/>
    </location>
</feature>
<dbReference type="Gene3D" id="1.10.10.10">
    <property type="entry name" value="Winged helix-like DNA-binding domain superfamily/Winged helix DNA-binding domain"/>
    <property type="match status" value="2"/>
</dbReference>
<evidence type="ECO:0000256" key="5">
    <source>
        <dbReference type="ARBA" id="ARBA00022478"/>
    </source>
</evidence>
<evidence type="ECO:0000313" key="14">
    <source>
        <dbReference type="EMBL" id="CAK3878181.1"/>
    </source>
</evidence>
<feature type="region of interest" description="Disordered" evidence="10">
    <location>
        <begin position="414"/>
        <end position="434"/>
    </location>
</feature>
<feature type="domain" description="RNA polymerase III Rpc82 C -terminal" evidence="11">
    <location>
        <begin position="174"/>
        <end position="476"/>
    </location>
</feature>